<dbReference type="EMBL" id="JACRSV010000001">
    <property type="protein sequence ID" value="MBC8559536.1"/>
    <property type="molecule type" value="Genomic_DNA"/>
</dbReference>
<evidence type="ECO:0000313" key="1">
    <source>
        <dbReference type="EMBL" id="MBC8559536.1"/>
    </source>
</evidence>
<comment type="caution">
    <text evidence="1">The sequence shown here is derived from an EMBL/GenBank/DDBJ whole genome shotgun (WGS) entry which is preliminary data.</text>
</comment>
<dbReference type="AlphaFoldDB" id="A0A926E1E9"/>
<dbReference type="InterPro" id="IPR003607">
    <property type="entry name" value="HD/PDEase_dom"/>
</dbReference>
<dbReference type="Gene3D" id="1.10.3210.10">
    <property type="entry name" value="Hypothetical protein af1432"/>
    <property type="match status" value="1"/>
</dbReference>
<dbReference type="CDD" id="cd00077">
    <property type="entry name" value="HDc"/>
    <property type="match status" value="1"/>
</dbReference>
<evidence type="ECO:0000313" key="2">
    <source>
        <dbReference type="Proteomes" id="UP000610760"/>
    </source>
</evidence>
<dbReference type="Proteomes" id="UP000610760">
    <property type="component" value="Unassembled WGS sequence"/>
</dbReference>
<dbReference type="SUPFAM" id="SSF109604">
    <property type="entry name" value="HD-domain/PDEase-like"/>
    <property type="match status" value="1"/>
</dbReference>
<organism evidence="1 2">
    <name type="scientific">Fumia xinanensis</name>
    <dbReference type="NCBI Taxonomy" id="2763659"/>
    <lineage>
        <taxon>Bacteria</taxon>
        <taxon>Bacillati</taxon>
        <taxon>Bacillota</taxon>
        <taxon>Clostridia</taxon>
        <taxon>Eubacteriales</taxon>
        <taxon>Oscillospiraceae</taxon>
        <taxon>Fumia</taxon>
    </lineage>
</organism>
<dbReference type="GO" id="GO:0016787">
    <property type="term" value="F:hydrolase activity"/>
    <property type="evidence" value="ECO:0007669"/>
    <property type="project" value="UniProtKB-KW"/>
</dbReference>
<keyword evidence="1" id="KW-0378">Hydrolase</keyword>
<gene>
    <name evidence="1" type="ORF">H8710_05550</name>
</gene>
<proteinExistence type="predicted"/>
<keyword evidence="2" id="KW-1185">Reference proteome</keyword>
<sequence>MNYMGKDEFIEIYQRHITRRGADKLLDWLTKSDFFTAPASTRFHLAEEGGLCLHSVNVYKRLKTLMEREYPEGCPYSDEAVAVCGLLHDVCKANYYKQEMRNVKINGSWEQKPFYTVDEQIPYGHGEKSVFIIERFMRLKLDEAISIRYHMGGFAAVPGDYSMSKAFEQYPAAVLLHTADLMATYLDEQETRGQSFA</sequence>
<protein>
    <submittedName>
        <fullName evidence="1">Hydrolase</fullName>
    </submittedName>
</protein>
<accession>A0A926E1E9</accession>
<name>A0A926E1E9_9FIRM</name>
<reference evidence="1" key="1">
    <citation type="submission" date="2020-08" db="EMBL/GenBank/DDBJ databases">
        <title>Genome public.</title>
        <authorList>
            <person name="Liu C."/>
            <person name="Sun Q."/>
        </authorList>
    </citation>
    <scope>NUCLEOTIDE SEQUENCE</scope>
    <source>
        <strain evidence="1">NSJ-33</strain>
    </source>
</reference>